<dbReference type="PANTHER" id="PTHR33258:SF1">
    <property type="entry name" value="TRANSPOSASE INSL FOR INSERTION SEQUENCE ELEMENT IS186A-RELATED"/>
    <property type="match status" value="1"/>
</dbReference>
<dbReference type="InterPro" id="IPR025399">
    <property type="entry name" value="DUF4372"/>
</dbReference>
<keyword evidence="2" id="KW-0815">Transposition</keyword>
<protein>
    <submittedName>
        <fullName evidence="8">DDE family transposase</fullName>
    </submittedName>
</protein>
<evidence type="ECO:0000313" key="7">
    <source>
        <dbReference type="EMBL" id="TWI98240.1"/>
    </source>
</evidence>
<dbReference type="GO" id="GO:0006313">
    <property type="term" value="P:DNA transposition"/>
    <property type="evidence" value="ECO:0007669"/>
    <property type="project" value="InterPro"/>
</dbReference>
<dbReference type="OrthoDB" id="7327264at2"/>
<comment type="similarity">
    <text evidence="1">Belongs to the transposase 11 family.</text>
</comment>
<dbReference type="SUPFAM" id="SSF53098">
    <property type="entry name" value="Ribonuclease H-like"/>
    <property type="match status" value="1"/>
</dbReference>
<evidence type="ECO:0000256" key="2">
    <source>
        <dbReference type="ARBA" id="ARBA00022578"/>
    </source>
</evidence>
<reference evidence="8 10" key="1">
    <citation type="submission" date="2019-07" db="EMBL/GenBank/DDBJ databases">
        <title>Genomic Encyclopedia of Archaeal and Bacterial Type Strains, Phase II (KMG-II): from individual species to whole genera.</title>
        <authorList>
            <person name="Goeker M."/>
        </authorList>
    </citation>
    <scope>NUCLEOTIDE SEQUENCE [LARGE SCALE GENOMIC DNA]</scope>
    <source>
        <strain evidence="8 10">ATCC BAA-1854</strain>
    </source>
</reference>
<dbReference type="GO" id="GO:0003677">
    <property type="term" value="F:DNA binding"/>
    <property type="evidence" value="ECO:0007669"/>
    <property type="project" value="UniProtKB-KW"/>
</dbReference>
<dbReference type="EMBL" id="VLLI01000009">
    <property type="protein sequence ID" value="TWI98240.1"/>
    <property type="molecule type" value="Genomic_DNA"/>
</dbReference>
<dbReference type="RefSeq" id="WP_144909664.1">
    <property type="nucleotide sequence ID" value="NZ_VLLI01000002.1"/>
</dbReference>
<feature type="domain" description="DUF4372" evidence="6">
    <location>
        <begin position="9"/>
        <end position="81"/>
    </location>
</feature>
<keyword evidence="4" id="KW-0233">DNA recombination</keyword>
<keyword evidence="10" id="KW-1185">Reference proteome</keyword>
<evidence type="ECO:0000313" key="10">
    <source>
        <dbReference type="Proteomes" id="UP000317010"/>
    </source>
</evidence>
<name>A0A562U1L6_9SPHI</name>
<evidence type="ECO:0000256" key="4">
    <source>
        <dbReference type="ARBA" id="ARBA00023172"/>
    </source>
</evidence>
<dbReference type="NCBIfam" id="NF033592">
    <property type="entry name" value="transpos_IS4_1"/>
    <property type="match status" value="1"/>
</dbReference>
<dbReference type="Pfam" id="PF01609">
    <property type="entry name" value="DDE_Tnp_1"/>
    <property type="match status" value="1"/>
</dbReference>
<feature type="domain" description="Transposase IS4-like" evidence="5">
    <location>
        <begin position="127"/>
        <end position="335"/>
    </location>
</feature>
<dbReference type="EMBL" id="VLLI01000002">
    <property type="protein sequence ID" value="TWJ03158.1"/>
    <property type="molecule type" value="Genomic_DNA"/>
</dbReference>
<evidence type="ECO:0000256" key="3">
    <source>
        <dbReference type="ARBA" id="ARBA00023125"/>
    </source>
</evidence>
<dbReference type="Proteomes" id="UP000317010">
    <property type="component" value="Unassembled WGS sequence"/>
</dbReference>
<organism evidence="8 10">
    <name type="scientific">Mucilaginibacter frigoritolerans</name>
    <dbReference type="NCBI Taxonomy" id="652788"/>
    <lineage>
        <taxon>Bacteria</taxon>
        <taxon>Pseudomonadati</taxon>
        <taxon>Bacteroidota</taxon>
        <taxon>Sphingobacteriia</taxon>
        <taxon>Sphingobacteriales</taxon>
        <taxon>Sphingobacteriaceae</taxon>
        <taxon>Mucilaginibacter</taxon>
    </lineage>
</organism>
<evidence type="ECO:0000259" key="6">
    <source>
        <dbReference type="Pfam" id="PF14294"/>
    </source>
</evidence>
<keyword evidence="3" id="KW-0238">DNA-binding</keyword>
<sequence>MNKSTFFSGQPIFAQLLRFIPRDIIRRIAADHHADKYCKRFNTYEHLVTMLYAIFNHCNSLREVTTGMLATEQRLNHLGVRYHPRRSTISDANNRRQADVFGAIYYRLYQKYSDFLSDSRKKSIASRLYIFDSTTISLFQEILRTSGKNPAGKRKGGIKVHTLIRSDQDIPCMIRYSAAAANDSQFLKEVHLPKGSIIVFDRGYADYIKLNSFSTSGVTWITRKRSRSAYDVLQELDNPHKDKGVIGDKSILLGYRGGNRLLGRIVQYKSPTTGEVYEFLTNNMRMSALTITELYRKRWQIEILFKRMKQNYPLKYFLGDSENAIKLQIWCSLIADLILKIIKKGIAAKWSFANLAAMIRLHLMTYIDIRGFLKSPEKALQQKLSTKQITPSQQLLFFT</sequence>
<dbReference type="EMBL" id="VLLI01000007">
    <property type="protein sequence ID" value="TWI99488.1"/>
    <property type="molecule type" value="Genomic_DNA"/>
</dbReference>
<dbReference type="GO" id="GO:0004803">
    <property type="term" value="F:transposase activity"/>
    <property type="evidence" value="ECO:0007669"/>
    <property type="project" value="InterPro"/>
</dbReference>
<comment type="caution">
    <text evidence="8">The sequence shown here is derived from an EMBL/GenBank/DDBJ whole genome shotgun (WGS) entry which is preliminary data.</text>
</comment>
<evidence type="ECO:0000256" key="1">
    <source>
        <dbReference type="ARBA" id="ARBA00010075"/>
    </source>
</evidence>
<evidence type="ECO:0000313" key="8">
    <source>
        <dbReference type="EMBL" id="TWI99488.1"/>
    </source>
</evidence>
<evidence type="ECO:0000313" key="9">
    <source>
        <dbReference type="EMBL" id="TWJ03158.1"/>
    </source>
</evidence>
<dbReference type="PANTHER" id="PTHR33258">
    <property type="entry name" value="TRANSPOSASE INSL FOR INSERTION SEQUENCE ELEMENT IS186A-RELATED"/>
    <property type="match status" value="1"/>
</dbReference>
<evidence type="ECO:0000259" key="5">
    <source>
        <dbReference type="Pfam" id="PF01609"/>
    </source>
</evidence>
<dbReference type="Pfam" id="PF14294">
    <property type="entry name" value="DUF4372"/>
    <property type="match status" value="1"/>
</dbReference>
<dbReference type="AlphaFoldDB" id="A0A562U1L6"/>
<proteinExistence type="inferred from homology"/>
<dbReference type="InterPro" id="IPR047952">
    <property type="entry name" value="Transpos_IS4"/>
</dbReference>
<accession>A0A562U1L6</accession>
<gene>
    <name evidence="9" type="ORF">JN11_00695</name>
    <name evidence="8" type="ORF">JN11_02806</name>
    <name evidence="7" type="ORF">JN11_03320</name>
</gene>
<dbReference type="InterPro" id="IPR002559">
    <property type="entry name" value="Transposase_11"/>
</dbReference>
<dbReference type="InterPro" id="IPR012337">
    <property type="entry name" value="RNaseH-like_sf"/>
</dbReference>